<dbReference type="Pfam" id="PF00487">
    <property type="entry name" value="FA_desaturase"/>
    <property type="match status" value="1"/>
</dbReference>
<dbReference type="GO" id="GO:0008610">
    <property type="term" value="P:lipid biosynthetic process"/>
    <property type="evidence" value="ECO:0007669"/>
    <property type="project" value="UniProtKB-ARBA"/>
</dbReference>
<comment type="caution">
    <text evidence="3">The sequence shown here is derived from an EMBL/GenBank/DDBJ whole genome shotgun (WGS) entry which is preliminary data.</text>
</comment>
<organism evidence="3 5">
    <name type="scientific">Mumia zhuanghuii</name>
    <dbReference type="NCBI Taxonomy" id="2585211"/>
    <lineage>
        <taxon>Bacteria</taxon>
        <taxon>Bacillati</taxon>
        <taxon>Actinomycetota</taxon>
        <taxon>Actinomycetes</taxon>
        <taxon>Propionibacteriales</taxon>
        <taxon>Nocardioidaceae</taxon>
        <taxon>Mumia</taxon>
    </lineage>
</organism>
<dbReference type="CDD" id="cd03506">
    <property type="entry name" value="Delta6-FADS-like"/>
    <property type="match status" value="1"/>
</dbReference>
<dbReference type="EMBL" id="VDFR01000005">
    <property type="protein sequence ID" value="TNC51786.1"/>
    <property type="molecule type" value="Genomic_DNA"/>
</dbReference>
<dbReference type="PANTHER" id="PTHR19353:SF19">
    <property type="entry name" value="DELTA(5) FATTY ACID DESATURASE C-RELATED"/>
    <property type="match status" value="1"/>
</dbReference>
<dbReference type="InterPro" id="IPR012171">
    <property type="entry name" value="Fatty_acid_desaturase"/>
</dbReference>
<dbReference type="GO" id="GO:0016717">
    <property type="term" value="F:oxidoreductase activity, acting on paired donors, with oxidation of a pair of donors resulting in the reduction of molecular oxygen to two molecules of water"/>
    <property type="evidence" value="ECO:0007669"/>
    <property type="project" value="TreeGrafter"/>
</dbReference>
<dbReference type="PANTHER" id="PTHR19353">
    <property type="entry name" value="FATTY ACID DESATURASE 2"/>
    <property type="match status" value="1"/>
</dbReference>
<evidence type="ECO:0000313" key="5">
    <source>
        <dbReference type="Proteomes" id="UP000306740"/>
    </source>
</evidence>
<dbReference type="GO" id="GO:0016020">
    <property type="term" value="C:membrane"/>
    <property type="evidence" value="ECO:0007669"/>
    <property type="project" value="TreeGrafter"/>
</dbReference>
<dbReference type="PIRSF" id="PIRSF015921">
    <property type="entry name" value="FA_sphinglp_des"/>
    <property type="match status" value="1"/>
</dbReference>
<sequence length="370" mass="41047">MSVQTGEPQPTTTTTETETYTGRFSELLADVRARGLLKRRRGWYALQIALAIGAFAGLWVAFFAIGTSWWQLAVAAAMGAVLTQFGFLGHDAAHRQIFTSGSANAWAARVLSGPFAGLSYGWWRAKHNMHHKGPNQEEVDPDIAPGALAFTPAIVQQRRSAFGRWFADHQGWFFFPLLTLEGLNLHYASVRSTMDRTSRQPWRRLELALIITRLVGYVAVLLIFLPIGMAVAFFAVQMAVFGVMLGMSFAPNHKGMPIVPRDMRLDFLRRQVLVSRNVRGGPLTDMLMGGLNYQIEHHLFPSMARPHLKKVQPIVRAYCARAGIPYTEVGLVKSYGIVVDYLNHVGLRARDPFDCPLAAQLRAPAGATLT</sequence>
<accession>A0A5C4MDU9</accession>
<evidence type="ECO:0000259" key="2">
    <source>
        <dbReference type="Pfam" id="PF00487"/>
    </source>
</evidence>
<feature type="transmembrane region" description="Helical" evidence="1">
    <location>
        <begin position="69"/>
        <end position="88"/>
    </location>
</feature>
<feature type="transmembrane region" description="Helical" evidence="1">
    <location>
        <begin position="42"/>
        <end position="63"/>
    </location>
</feature>
<evidence type="ECO:0000313" key="3">
    <source>
        <dbReference type="EMBL" id="TNC38835.1"/>
    </source>
</evidence>
<dbReference type="InterPro" id="IPR005804">
    <property type="entry name" value="FA_desaturase_dom"/>
</dbReference>
<evidence type="ECO:0000313" key="4">
    <source>
        <dbReference type="EMBL" id="TNC51786.1"/>
    </source>
</evidence>
<dbReference type="EMBL" id="VDFR01000117">
    <property type="protein sequence ID" value="TNC38835.1"/>
    <property type="molecule type" value="Genomic_DNA"/>
</dbReference>
<dbReference type="OrthoDB" id="104711at2"/>
<gene>
    <name evidence="4" type="ORF">FHE65_01390</name>
    <name evidence="3" type="ORF">FHE65_24100</name>
</gene>
<feature type="transmembrane region" description="Helical" evidence="1">
    <location>
        <begin position="205"/>
        <end position="225"/>
    </location>
</feature>
<protein>
    <submittedName>
        <fullName evidence="3">Acyl-CoA desaturase</fullName>
    </submittedName>
</protein>
<keyword evidence="1" id="KW-0472">Membrane</keyword>
<dbReference type="Proteomes" id="UP000306740">
    <property type="component" value="Unassembled WGS sequence"/>
</dbReference>
<keyword evidence="1" id="KW-0812">Transmembrane</keyword>
<proteinExistence type="predicted"/>
<dbReference type="RefSeq" id="WP_139105035.1">
    <property type="nucleotide sequence ID" value="NZ_VDFR01000005.1"/>
</dbReference>
<feature type="domain" description="Fatty acid desaturase" evidence="2">
    <location>
        <begin position="68"/>
        <end position="328"/>
    </location>
</feature>
<name>A0A5C4MDU9_9ACTN</name>
<keyword evidence="1" id="KW-1133">Transmembrane helix</keyword>
<reference evidence="3 5" key="1">
    <citation type="submission" date="2019-05" db="EMBL/GenBank/DDBJ databases">
        <title>Mumia sp. nov., isolated from the intestinal contents of plateau pika (Ochotona curzoniae) in the Qinghai-Tibet plateau of China.</title>
        <authorList>
            <person name="Tian Z."/>
        </authorList>
    </citation>
    <scope>NUCLEOTIDE SEQUENCE [LARGE SCALE GENOMIC DNA]</scope>
    <source>
        <strain evidence="5">527</strain>
        <strain evidence="3">Z527</strain>
    </source>
</reference>
<dbReference type="AlphaFoldDB" id="A0A5C4MDU9"/>
<evidence type="ECO:0000256" key="1">
    <source>
        <dbReference type="SAM" id="Phobius"/>
    </source>
</evidence>